<keyword evidence="5" id="KW-0396">Initiation factor</keyword>
<keyword evidence="6" id="KW-1185">Reference proteome</keyword>
<evidence type="ECO:0000259" key="4">
    <source>
        <dbReference type="Pfam" id="PF04760"/>
    </source>
</evidence>
<dbReference type="InterPro" id="IPR006847">
    <property type="entry name" value="IF2_N"/>
</dbReference>
<reference evidence="6" key="1">
    <citation type="journal article" date="2019" name="Microbiology">
        <title>Complete Genome Sequence of an Uncultured Bacterium of the Candidate Phylum Bipolaricaulota.</title>
        <authorList>
            <person name="Kadnikov V.V."/>
            <person name="Mardanov A.V."/>
            <person name="Beletsky A.V."/>
            <person name="Frank Y.A."/>
            <person name="Karnachuk O.V."/>
            <person name="Ravin N.V."/>
        </authorList>
    </citation>
    <scope>NUCLEOTIDE SEQUENCE [LARGE SCALE GENOMIC DNA]</scope>
</reference>
<dbReference type="GO" id="GO:0003743">
    <property type="term" value="F:translation initiation factor activity"/>
    <property type="evidence" value="ECO:0007669"/>
    <property type="project" value="UniProtKB-KW"/>
</dbReference>
<keyword evidence="3" id="KW-0472">Membrane</keyword>
<feature type="region of interest" description="Disordered" evidence="2">
    <location>
        <begin position="76"/>
        <end position="95"/>
    </location>
</feature>
<evidence type="ECO:0000256" key="1">
    <source>
        <dbReference type="SAM" id="Coils"/>
    </source>
</evidence>
<evidence type="ECO:0000313" key="5">
    <source>
        <dbReference type="EMBL" id="QGT99195.1"/>
    </source>
</evidence>
<sequence>MITITNVLMLISVLLLVITILSIYIHKQYLENFKNEVQDIVNEGKDIQENLEKILDQSLDVSQTILDRVEMSNLASDKNTQPLQSNEKGQKINSNKSNSNKIRVYQLAKELNMTSKEMVNRLNQLGLKINNHMNILEEEKANWVRDILKINEEMNKNTNSNKSNISLFLKRNDKNIIDVNHLDELKAVDPYIAVKTLNEKGYDIKEIAQLLGRGQGEVSLILNLNKTKKAL</sequence>
<evidence type="ECO:0000256" key="2">
    <source>
        <dbReference type="SAM" id="MobiDB-lite"/>
    </source>
</evidence>
<keyword evidence="1" id="KW-0175">Coiled coil</keyword>
<keyword evidence="3" id="KW-0812">Transmembrane</keyword>
<dbReference type="Pfam" id="PF04760">
    <property type="entry name" value="IF2_N"/>
    <property type="match status" value="1"/>
</dbReference>
<dbReference type="AlphaFoldDB" id="A0A6I6DD83"/>
<organism evidence="5 6">
    <name type="scientific">Candidatus Syntrophocurvum alkaliphilum</name>
    <dbReference type="NCBI Taxonomy" id="2293317"/>
    <lineage>
        <taxon>Bacteria</taxon>
        <taxon>Bacillati</taxon>
        <taxon>Bacillota</taxon>
        <taxon>Clostridia</taxon>
        <taxon>Eubacteriales</taxon>
        <taxon>Syntrophomonadaceae</taxon>
        <taxon>Candidatus Syntrophocurvum</taxon>
    </lineage>
</organism>
<dbReference type="KEGG" id="salq:SYNTR_0602"/>
<dbReference type="OrthoDB" id="2080523at2"/>
<gene>
    <name evidence="5" type="ORF">SYNTR_0602</name>
</gene>
<proteinExistence type="predicted"/>
<keyword evidence="5" id="KW-0648">Protein biosynthesis</keyword>
<dbReference type="Gene3D" id="1.10.10.2480">
    <property type="match status" value="1"/>
</dbReference>
<dbReference type="Proteomes" id="UP000426444">
    <property type="component" value="Chromosome"/>
</dbReference>
<dbReference type="EMBL" id="CP046457">
    <property type="protein sequence ID" value="QGT99195.1"/>
    <property type="molecule type" value="Genomic_DNA"/>
</dbReference>
<feature type="domain" description="Translation initiation factor IF-2 N-terminal" evidence="4">
    <location>
        <begin position="100"/>
        <end position="147"/>
    </location>
</feature>
<feature type="coiled-coil region" evidence="1">
    <location>
        <begin position="122"/>
        <end position="153"/>
    </location>
</feature>
<name>A0A6I6DD83_9FIRM</name>
<feature type="transmembrane region" description="Helical" evidence="3">
    <location>
        <begin position="6"/>
        <end position="25"/>
    </location>
</feature>
<evidence type="ECO:0000256" key="3">
    <source>
        <dbReference type="SAM" id="Phobius"/>
    </source>
</evidence>
<feature type="compositionally biased region" description="Polar residues" evidence="2">
    <location>
        <begin position="76"/>
        <end position="87"/>
    </location>
</feature>
<evidence type="ECO:0000313" key="6">
    <source>
        <dbReference type="Proteomes" id="UP000426444"/>
    </source>
</evidence>
<accession>A0A6I6DD83</accession>
<protein>
    <submittedName>
        <fullName evidence="5">Translation initiation factor 2</fullName>
    </submittedName>
</protein>
<dbReference type="RefSeq" id="WP_156203117.1">
    <property type="nucleotide sequence ID" value="NZ_CP046457.1"/>
</dbReference>
<keyword evidence="3" id="KW-1133">Transmembrane helix</keyword>